<evidence type="ECO:0000256" key="2">
    <source>
        <dbReference type="ARBA" id="ARBA00006971"/>
    </source>
</evidence>
<evidence type="ECO:0000259" key="9">
    <source>
        <dbReference type="SMART" id="SM00244"/>
    </source>
</evidence>
<sequence length="388" mass="41953">MPWSNQNGGGPWGGGGGGGDNQGPWGQGPRRPGGGGNGGGGNGGPPDIEDFFRKGQDQFKGMFPGGFSIGLVMIVIVVLAVFWVMQSIYTIQPEERGVELRFGVPKPDISGPGLHFMMWPVETVEKANITEQQLNIGSRNSTRTGIMLTGDQNIVDVQFAVLYSVTDPQAYLFNVENPIETLQQVAESAMREVVSRRPAQDVFRDDREGISEDVKQIIQTTMDEYGAGLTIAAVSIEDAAPPAEVADAFDEVQRAEQDEDRFLEEANQYANRALGQARGEAAQIREAAAAYKDRVVMEALGEADRFNSIYETYVAVPEITRKRLYLETMQEVFSRSKNVIMDEDGEGVVPYLPLDAIDRNSAARANAATTGSGSSSASTSQNSQGANQ</sequence>
<keyword evidence="4 6" id="KW-1133">Transmembrane helix</keyword>
<evidence type="ECO:0000256" key="5">
    <source>
        <dbReference type="ARBA" id="ARBA00023136"/>
    </source>
</evidence>
<dbReference type="NCBIfam" id="TIGR01933">
    <property type="entry name" value="hflK"/>
    <property type="match status" value="1"/>
</dbReference>
<dbReference type="InterPro" id="IPR036013">
    <property type="entry name" value="Band_7/SPFH_dom_sf"/>
</dbReference>
<dbReference type="InterPro" id="IPR050710">
    <property type="entry name" value="Band7/mec-2_domain"/>
</dbReference>
<keyword evidence="7" id="KW-0175">Coiled coil</keyword>
<dbReference type="PANTHER" id="PTHR43327">
    <property type="entry name" value="STOMATIN-LIKE PROTEIN 2, MITOCHONDRIAL"/>
    <property type="match status" value="1"/>
</dbReference>
<keyword evidence="5 6" id="KW-0472">Membrane</keyword>
<dbReference type="GO" id="GO:0008233">
    <property type="term" value="F:peptidase activity"/>
    <property type="evidence" value="ECO:0007669"/>
    <property type="project" value="UniProtKB-KW"/>
</dbReference>
<feature type="region of interest" description="Disordered" evidence="8">
    <location>
        <begin position="1"/>
        <end position="52"/>
    </location>
</feature>
<dbReference type="Proteomes" id="UP000307874">
    <property type="component" value="Unassembled WGS sequence"/>
</dbReference>
<evidence type="ECO:0000256" key="7">
    <source>
        <dbReference type="SAM" id="Coils"/>
    </source>
</evidence>
<protein>
    <recommendedName>
        <fullName evidence="6">Protein HflK</fullName>
    </recommendedName>
</protein>
<organism evidence="10 11">
    <name type="scientific">Martelella lutilitoris</name>
    <dbReference type="NCBI Taxonomy" id="2583532"/>
    <lineage>
        <taxon>Bacteria</taxon>
        <taxon>Pseudomonadati</taxon>
        <taxon>Pseudomonadota</taxon>
        <taxon>Alphaproteobacteria</taxon>
        <taxon>Hyphomicrobiales</taxon>
        <taxon>Aurantimonadaceae</taxon>
        <taxon>Martelella</taxon>
    </lineage>
</organism>
<proteinExistence type="inferred from homology"/>
<comment type="caution">
    <text evidence="10">The sequence shown here is derived from an EMBL/GenBank/DDBJ whole genome shotgun (WGS) entry which is preliminary data.</text>
</comment>
<feature type="compositionally biased region" description="Gly residues" evidence="8">
    <location>
        <begin position="31"/>
        <end position="44"/>
    </location>
</feature>
<dbReference type="SUPFAM" id="SSF117892">
    <property type="entry name" value="Band 7/SPFH domain"/>
    <property type="match status" value="1"/>
</dbReference>
<dbReference type="EMBL" id="VCLB01000009">
    <property type="protein sequence ID" value="TNB46646.1"/>
    <property type="molecule type" value="Genomic_DNA"/>
</dbReference>
<evidence type="ECO:0000313" key="10">
    <source>
        <dbReference type="EMBL" id="TNB46646.1"/>
    </source>
</evidence>
<feature type="coiled-coil region" evidence="7">
    <location>
        <begin position="245"/>
        <end position="272"/>
    </location>
</feature>
<dbReference type="CDD" id="cd03404">
    <property type="entry name" value="SPFH_HflK"/>
    <property type="match status" value="1"/>
</dbReference>
<feature type="domain" description="Band 7" evidence="9">
    <location>
        <begin position="86"/>
        <end position="253"/>
    </location>
</feature>
<evidence type="ECO:0000256" key="8">
    <source>
        <dbReference type="SAM" id="MobiDB-lite"/>
    </source>
</evidence>
<dbReference type="AlphaFoldDB" id="A0A5C4JMD7"/>
<keyword evidence="3 6" id="KW-0812">Transmembrane</keyword>
<keyword evidence="10" id="KW-0645">Protease</keyword>
<reference evidence="10 11" key="1">
    <citation type="submission" date="2019-06" db="EMBL/GenBank/DDBJ databases">
        <title>Martelella lutilitoris sp. nov., isolated from a tidal mudflat.</title>
        <authorList>
            <person name="Kim Y.-J."/>
        </authorList>
    </citation>
    <scope>NUCLEOTIDE SEQUENCE [LARGE SCALE GENOMIC DNA]</scope>
    <source>
        <strain evidence="10 11">GH2-6</strain>
    </source>
</reference>
<keyword evidence="11" id="KW-1185">Reference proteome</keyword>
<feature type="transmembrane region" description="Helical" evidence="6">
    <location>
        <begin position="62"/>
        <end position="85"/>
    </location>
</feature>
<dbReference type="InterPro" id="IPR010201">
    <property type="entry name" value="HflK"/>
</dbReference>
<dbReference type="PANTHER" id="PTHR43327:SF2">
    <property type="entry name" value="MODULATOR OF FTSH PROTEASE HFLK"/>
    <property type="match status" value="1"/>
</dbReference>
<comment type="subunit">
    <text evidence="6">HflC and HflK may interact to form a multimeric complex.</text>
</comment>
<dbReference type="RefSeq" id="WP_138749635.1">
    <property type="nucleotide sequence ID" value="NZ_VCLB01000009.1"/>
</dbReference>
<keyword evidence="10" id="KW-0378">Hydrolase</keyword>
<comment type="subcellular location">
    <subcellularLocation>
        <location evidence="1">Membrane</location>
        <topology evidence="1">Single-pass membrane protein</topology>
    </subcellularLocation>
</comment>
<evidence type="ECO:0000256" key="1">
    <source>
        <dbReference type="ARBA" id="ARBA00004167"/>
    </source>
</evidence>
<feature type="compositionally biased region" description="Gly residues" evidence="8">
    <location>
        <begin position="7"/>
        <end position="21"/>
    </location>
</feature>
<evidence type="ECO:0000256" key="3">
    <source>
        <dbReference type="ARBA" id="ARBA00022692"/>
    </source>
</evidence>
<evidence type="ECO:0000256" key="6">
    <source>
        <dbReference type="RuleBase" id="RU364113"/>
    </source>
</evidence>
<evidence type="ECO:0000313" key="11">
    <source>
        <dbReference type="Proteomes" id="UP000307874"/>
    </source>
</evidence>
<evidence type="ECO:0000256" key="4">
    <source>
        <dbReference type="ARBA" id="ARBA00022989"/>
    </source>
</evidence>
<dbReference type="SMART" id="SM00244">
    <property type="entry name" value="PHB"/>
    <property type="match status" value="1"/>
</dbReference>
<comment type="function">
    <text evidence="6">HflC and HflK could encode or regulate a protease.</text>
</comment>
<dbReference type="Pfam" id="PF01145">
    <property type="entry name" value="Band_7"/>
    <property type="match status" value="1"/>
</dbReference>
<dbReference type="OrthoDB" id="9779595at2"/>
<comment type="similarity">
    <text evidence="2 6">Belongs to the band 7/mec-2 family. HflK subfamily.</text>
</comment>
<dbReference type="GO" id="GO:0006508">
    <property type="term" value="P:proteolysis"/>
    <property type="evidence" value="ECO:0007669"/>
    <property type="project" value="UniProtKB-KW"/>
</dbReference>
<name>A0A5C4JMD7_9HYPH</name>
<gene>
    <name evidence="10" type="primary">hflK</name>
    <name evidence="10" type="ORF">FF124_16780</name>
</gene>
<dbReference type="Gene3D" id="3.30.479.30">
    <property type="entry name" value="Band 7 domain"/>
    <property type="match status" value="1"/>
</dbReference>
<accession>A0A5C4JMD7</accession>
<dbReference type="InterPro" id="IPR001107">
    <property type="entry name" value="Band_7"/>
</dbReference>
<dbReference type="GO" id="GO:0016020">
    <property type="term" value="C:membrane"/>
    <property type="evidence" value="ECO:0007669"/>
    <property type="project" value="UniProtKB-SubCell"/>
</dbReference>
<feature type="region of interest" description="Disordered" evidence="8">
    <location>
        <begin position="362"/>
        <end position="388"/>
    </location>
</feature>